<dbReference type="SUPFAM" id="SSF55729">
    <property type="entry name" value="Acyl-CoA N-acyltransferases (Nat)"/>
    <property type="match status" value="1"/>
</dbReference>
<evidence type="ECO:0000313" key="2">
    <source>
        <dbReference type="EMBL" id="MBE9029086.1"/>
    </source>
</evidence>
<sequence>MVRIATITPEYAKAYNHLVKRGLREHPSSFDADIAQLEKRRDRAVARGLQRFDRLNGCLLGAFDEADKLVGTAMAIRRSAPKQSHQAEVLFVYVPIEHQGKGIAKKLMTYLILSARHLNGIEQLYLTVNLNGSAARALYVSFGFQSAGVVPRAVRVDGDYFDQEHMWLALS</sequence>
<dbReference type="GO" id="GO:0016747">
    <property type="term" value="F:acyltransferase activity, transferring groups other than amino-acyl groups"/>
    <property type="evidence" value="ECO:0007669"/>
    <property type="project" value="InterPro"/>
</dbReference>
<keyword evidence="3" id="KW-1185">Reference proteome</keyword>
<protein>
    <submittedName>
        <fullName evidence="2">GNAT family N-acetyltransferase</fullName>
    </submittedName>
</protein>
<evidence type="ECO:0000313" key="3">
    <source>
        <dbReference type="Proteomes" id="UP000625316"/>
    </source>
</evidence>
<dbReference type="Proteomes" id="UP000625316">
    <property type="component" value="Unassembled WGS sequence"/>
</dbReference>
<reference evidence="2" key="1">
    <citation type="submission" date="2020-10" db="EMBL/GenBank/DDBJ databases">
        <authorList>
            <person name="Castelo-Branco R."/>
            <person name="Eusebio N."/>
            <person name="Adriana R."/>
            <person name="Vieira A."/>
            <person name="Brugerolle De Fraissinette N."/>
            <person name="Rezende De Castro R."/>
            <person name="Schneider M.P."/>
            <person name="Vasconcelos V."/>
            <person name="Leao P.N."/>
        </authorList>
    </citation>
    <scope>NUCLEOTIDE SEQUENCE</scope>
    <source>
        <strain evidence="2">LEGE 11480</strain>
    </source>
</reference>
<proteinExistence type="predicted"/>
<dbReference type="Gene3D" id="3.40.630.30">
    <property type="match status" value="1"/>
</dbReference>
<dbReference type="PROSITE" id="PS51186">
    <property type="entry name" value="GNAT"/>
    <property type="match status" value="1"/>
</dbReference>
<dbReference type="InterPro" id="IPR016181">
    <property type="entry name" value="Acyl_CoA_acyltransferase"/>
</dbReference>
<organism evidence="2 3">
    <name type="scientific">Romeriopsis navalis LEGE 11480</name>
    <dbReference type="NCBI Taxonomy" id="2777977"/>
    <lineage>
        <taxon>Bacteria</taxon>
        <taxon>Bacillati</taxon>
        <taxon>Cyanobacteriota</taxon>
        <taxon>Cyanophyceae</taxon>
        <taxon>Leptolyngbyales</taxon>
        <taxon>Leptolyngbyaceae</taxon>
        <taxon>Romeriopsis</taxon>
        <taxon>Romeriopsis navalis</taxon>
    </lineage>
</organism>
<dbReference type="InterPro" id="IPR000182">
    <property type="entry name" value="GNAT_dom"/>
</dbReference>
<dbReference type="AlphaFoldDB" id="A0A928Z192"/>
<feature type="domain" description="N-acetyltransferase" evidence="1">
    <location>
        <begin position="2"/>
        <end position="171"/>
    </location>
</feature>
<dbReference type="CDD" id="cd04301">
    <property type="entry name" value="NAT_SF"/>
    <property type="match status" value="1"/>
</dbReference>
<gene>
    <name evidence="2" type="ORF">IQ266_04835</name>
</gene>
<dbReference type="EMBL" id="JADEXQ010000011">
    <property type="protein sequence ID" value="MBE9029086.1"/>
    <property type="molecule type" value="Genomic_DNA"/>
</dbReference>
<accession>A0A928Z192</accession>
<name>A0A928Z192_9CYAN</name>
<comment type="caution">
    <text evidence="2">The sequence shown here is derived from an EMBL/GenBank/DDBJ whole genome shotgun (WGS) entry which is preliminary data.</text>
</comment>
<evidence type="ECO:0000259" key="1">
    <source>
        <dbReference type="PROSITE" id="PS51186"/>
    </source>
</evidence>
<dbReference type="Pfam" id="PF00583">
    <property type="entry name" value="Acetyltransf_1"/>
    <property type="match status" value="1"/>
</dbReference>
<dbReference type="RefSeq" id="WP_264323906.1">
    <property type="nucleotide sequence ID" value="NZ_JADEXQ010000011.1"/>
</dbReference>